<feature type="compositionally biased region" description="Polar residues" evidence="1">
    <location>
        <begin position="781"/>
        <end position="793"/>
    </location>
</feature>
<dbReference type="InterPro" id="IPR000253">
    <property type="entry name" value="FHA_dom"/>
</dbReference>
<keyword evidence="4" id="KW-1185">Reference proteome</keyword>
<comment type="caution">
    <text evidence="3">The sequence shown here is derived from an EMBL/GenBank/DDBJ whole genome shotgun (WGS) entry which is preliminary data.</text>
</comment>
<evidence type="ECO:0000313" key="3">
    <source>
        <dbReference type="EMBL" id="KAK1602183.1"/>
    </source>
</evidence>
<reference evidence="3" key="1">
    <citation type="submission" date="2023-07" db="EMBL/GenBank/DDBJ databases">
        <title>A chromosome-level genome assembly of Lolium multiflorum.</title>
        <authorList>
            <person name="Chen Y."/>
            <person name="Copetti D."/>
            <person name="Kolliker R."/>
            <person name="Studer B."/>
        </authorList>
    </citation>
    <scope>NUCLEOTIDE SEQUENCE</scope>
    <source>
        <strain evidence="3">02402/16</strain>
        <tissue evidence="3">Leaf</tissue>
    </source>
</reference>
<dbReference type="SUPFAM" id="SSF49879">
    <property type="entry name" value="SMAD/FHA domain"/>
    <property type="match status" value="2"/>
</dbReference>
<dbReference type="Proteomes" id="UP001231189">
    <property type="component" value="Unassembled WGS sequence"/>
</dbReference>
<feature type="compositionally biased region" description="Basic and acidic residues" evidence="1">
    <location>
        <begin position="600"/>
        <end position="609"/>
    </location>
</feature>
<feature type="region of interest" description="Disordered" evidence="1">
    <location>
        <begin position="187"/>
        <end position="219"/>
    </location>
</feature>
<dbReference type="Gene3D" id="2.60.200.20">
    <property type="match status" value="2"/>
</dbReference>
<evidence type="ECO:0000256" key="1">
    <source>
        <dbReference type="SAM" id="MobiDB-lite"/>
    </source>
</evidence>
<feature type="compositionally biased region" description="Pro residues" evidence="1">
    <location>
        <begin position="1"/>
        <end position="11"/>
    </location>
</feature>
<dbReference type="EMBL" id="JAUUTY010000304">
    <property type="protein sequence ID" value="KAK1602183.1"/>
    <property type="molecule type" value="Genomic_DNA"/>
</dbReference>
<dbReference type="Pfam" id="PF00498">
    <property type="entry name" value="FHA"/>
    <property type="match status" value="1"/>
</dbReference>
<feature type="region of interest" description="Disordered" evidence="1">
    <location>
        <begin position="1"/>
        <end position="107"/>
    </location>
</feature>
<proteinExistence type="predicted"/>
<feature type="compositionally biased region" description="Polar residues" evidence="1">
    <location>
        <begin position="500"/>
        <end position="514"/>
    </location>
</feature>
<feature type="domain" description="FHA" evidence="2">
    <location>
        <begin position="255"/>
        <end position="305"/>
    </location>
</feature>
<dbReference type="PROSITE" id="PS50006">
    <property type="entry name" value="FHA_DOMAIN"/>
    <property type="match status" value="1"/>
</dbReference>
<feature type="region of interest" description="Disordered" evidence="1">
    <location>
        <begin position="414"/>
        <end position="434"/>
    </location>
</feature>
<dbReference type="FunFam" id="2.60.200.20:FF:000053">
    <property type="entry name" value="Os06g0275900 protein"/>
    <property type="match status" value="1"/>
</dbReference>
<feature type="compositionally biased region" description="Polar residues" evidence="1">
    <location>
        <begin position="423"/>
        <end position="434"/>
    </location>
</feature>
<dbReference type="PANTHER" id="PTHR23308">
    <property type="entry name" value="NUCLEAR INHIBITOR OF PROTEIN PHOSPHATASE-1"/>
    <property type="match status" value="1"/>
</dbReference>
<accession>A0AAD8QGD3</accession>
<evidence type="ECO:0000259" key="2">
    <source>
        <dbReference type="PROSITE" id="PS50006"/>
    </source>
</evidence>
<feature type="compositionally biased region" description="Low complexity" evidence="1">
    <location>
        <begin position="58"/>
        <end position="74"/>
    </location>
</feature>
<dbReference type="SMART" id="SM00240">
    <property type="entry name" value="FHA"/>
    <property type="match status" value="1"/>
</dbReference>
<feature type="region of interest" description="Disordered" evidence="1">
    <location>
        <begin position="772"/>
        <end position="816"/>
    </location>
</feature>
<feature type="region of interest" description="Disordered" evidence="1">
    <location>
        <begin position="600"/>
        <end position="625"/>
    </location>
</feature>
<name>A0AAD8QGD3_LOLMU</name>
<dbReference type="InterPro" id="IPR008984">
    <property type="entry name" value="SMAD_FHA_dom_sf"/>
</dbReference>
<feature type="compositionally biased region" description="Low complexity" evidence="1">
    <location>
        <begin position="199"/>
        <end position="213"/>
    </location>
</feature>
<sequence>MAPRPSPPPSAHPEVEAASRPDASMVEAYGTTKTGPSSSMPPPPPAGFSPPSQLEPDASTGGTAVTSLTVSSSSADEDDNASRTEMTDAVPPERQQPRPRPPYAIPDWSAAPEHPFFLEVVEEGISYGVLDVSKKGAYMFGQSGLCDFVLDHSSIARFHAGMSRKQMKRSPRLYFFQGPSELIPPVDVAGSAGGHKEMASAAPPEQQQQQQHKPPQRAPYAIPDWSATPEQPFFLQVLKNGICLEKLDVSKKGAYMFGRADPCDFVLDDPSVSGFHAVLQFRNDGDAFLYDLGSINGSSINKTQIKKKMYTKIHVGDLIQFGQSSRLYLLQGPSELMPPNTIIPDREASLSREKTHTALAEWISCCMSEDAPEESGEDEADEIMWQTYKGDIHEKTRSNIIKRMEKIARMKKETDAIRDKENSQGGLTQGQQTKIARNEQIASQIMVEIINLQETLSDSIQASLGARAQKRKRGSHKASIEEEDVSDDGEFYDRTKKRLSNQQSSGHQSVQTADSLLEKKDSITHDIEGKKKLLEEEKNKLAQSHDADFEDEFDAYMSGLSSQLARNNITKIQKELTNLQAELDTVVYLLKVADPMEEAAHKRNLKPREANPQAFKDNPKPESKKQEFLFAKKTSTDENSKDSYLIKTQVDKPAEIEIDVSRNGENVSKPAFSVPKQWLGDNRTTEPEDDCLKEANASTDEPDNFVEYKDRRTLLSNSANRKDLEEAAPGLILRKRKSAEQTAGIETEPSLVESKASAADVVAFVLKHKRGLQISEEMDNESNPQAKGKGSNSKQKRLLGPARRPARPDSFEAVPD</sequence>
<protein>
    <recommendedName>
        <fullName evidence="2">FHA domain-containing protein</fullName>
    </recommendedName>
</protein>
<dbReference type="InterPro" id="IPR050923">
    <property type="entry name" value="Cell_Proc_Reg/RNA_Proc"/>
</dbReference>
<feature type="compositionally biased region" description="Pro residues" evidence="1">
    <location>
        <begin position="39"/>
        <end position="48"/>
    </location>
</feature>
<gene>
    <name evidence="3" type="ORF">QYE76_017322</name>
</gene>
<dbReference type="AlphaFoldDB" id="A0AAD8QGD3"/>
<evidence type="ECO:0000313" key="4">
    <source>
        <dbReference type="Proteomes" id="UP001231189"/>
    </source>
</evidence>
<feature type="compositionally biased region" description="Acidic residues" evidence="1">
    <location>
        <begin position="481"/>
        <end position="490"/>
    </location>
</feature>
<organism evidence="3 4">
    <name type="scientific">Lolium multiflorum</name>
    <name type="common">Italian ryegrass</name>
    <name type="synonym">Lolium perenne subsp. multiflorum</name>
    <dbReference type="NCBI Taxonomy" id="4521"/>
    <lineage>
        <taxon>Eukaryota</taxon>
        <taxon>Viridiplantae</taxon>
        <taxon>Streptophyta</taxon>
        <taxon>Embryophyta</taxon>
        <taxon>Tracheophyta</taxon>
        <taxon>Spermatophyta</taxon>
        <taxon>Magnoliopsida</taxon>
        <taxon>Liliopsida</taxon>
        <taxon>Poales</taxon>
        <taxon>Poaceae</taxon>
        <taxon>BOP clade</taxon>
        <taxon>Pooideae</taxon>
        <taxon>Poodae</taxon>
        <taxon>Poeae</taxon>
        <taxon>Poeae Chloroplast Group 2 (Poeae type)</taxon>
        <taxon>Loliodinae</taxon>
        <taxon>Loliinae</taxon>
        <taxon>Lolium</taxon>
    </lineage>
</organism>
<feature type="region of interest" description="Disordered" evidence="1">
    <location>
        <begin position="468"/>
        <end position="521"/>
    </location>
</feature>